<reference evidence="2" key="1">
    <citation type="journal article" date="2020" name="Genome Biol.">
        <title>Gamete binning: chromosome-level and haplotype-resolved genome assembly enabled by high-throughput single-cell sequencing of gamete genomes.</title>
        <authorList>
            <person name="Campoy J.A."/>
            <person name="Sun H."/>
            <person name="Goel M."/>
            <person name="Jiao W.-B."/>
            <person name="Folz-Donahue K."/>
            <person name="Wang N."/>
            <person name="Rubio M."/>
            <person name="Liu C."/>
            <person name="Kukat C."/>
            <person name="Ruiz D."/>
            <person name="Huettel B."/>
            <person name="Schneeberger K."/>
        </authorList>
    </citation>
    <scope>NUCLEOTIDE SEQUENCE [LARGE SCALE GENOMIC DNA]</scope>
    <source>
        <strain evidence="2">cv. Rojo Pasion</strain>
    </source>
</reference>
<organism evidence="1 2">
    <name type="scientific">Prunus armeniaca</name>
    <name type="common">Apricot</name>
    <name type="synonym">Armeniaca vulgaris</name>
    <dbReference type="NCBI Taxonomy" id="36596"/>
    <lineage>
        <taxon>Eukaryota</taxon>
        <taxon>Viridiplantae</taxon>
        <taxon>Streptophyta</taxon>
        <taxon>Embryophyta</taxon>
        <taxon>Tracheophyta</taxon>
        <taxon>Spermatophyta</taxon>
        <taxon>Magnoliopsida</taxon>
        <taxon>eudicotyledons</taxon>
        <taxon>Gunneridae</taxon>
        <taxon>Pentapetalae</taxon>
        <taxon>rosids</taxon>
        <taxon>fabids</taxon>
        <taxon>Rosales</taxon>
        <taxon>Rosaceae</taxon>
        <taxon>Amygdaloideae</taxon>
        <taxon>Amygdaleae</taxon>
        <taxon>Prunus</taxon>
    </lineage>
</organism>
<accession>A0A6J5X1B4</accession>
<evidence type="ECO:0000313" key="1">
    <source>
        <dbReference type="EMBL" id="CAB4307519.1"/>
    </source>
</evidence>
<protein>
    <submittedName>
        <fullName evidence="1">Uncharacterized protein</fullName>
    </submittedName>
</protein>
<dbReference type="EMBL" id="CAEKKB010000004">
    <property type="protein sequence ID" value="CAB4307519.1"/>
    <property type="molecule type" value="Genomic_DNA"/>
</dbReference>
<dbReference type="AlphaFoldDB" id="A0A6J5X1B4"/>
<evidence type="ECO:0000313" key="2">
    <source>
        <dbReference type="Proteomes" id="UP000507245"/>
    </source>
</evidence>
<dbReference type="Proteomes" id="UP000507245">
    <property type="component" value="Unassembled WGS sequence"/>
</dbReference>
<sequence length="64" mass="7181">MSWAAEFGWACHGASCMSFCLRASRRQDLLTLAWHQCGVSASSVQVYLLPYLRDHIFDGSSQEV</sequence>
<name>A0A6J5X1B4_PRUAR</name>
<proteinExistence type="predicted"/>
<keyword evidence="2" id="KW-1185">Reference proteome</keyword>
<gene>
    <name evidence="1" type="ORF">ORAREDHAP_LOCUS26271</name>
</gene>